<evidence type="ECO:0000313" key="8">
    <source>
        <dbReference type="Proteomes" id="UP001569414"/>
    </source>
</evidence>
<keyword evidence="3 6" id="KW-0812">Transmembrane</keyword>
<feature type="transmembrane region" description="Helical" evidence="6">
    <location>
        <begin position="39"/>
        <end position="62"/>
    </location>
</feature>
<dbReference type="EMBL" id="JBGMEL010000003">
    <property type="protein sequence ID" value="MFA0789894.1"/>
    <property type="molecule type" value="Genomic_DNA"/>
</dbReference>
<name>A0ABV4NK11_9GAMM</name>
<dbReference type="PANTHER" id="PTHR30086:SF20">
    <property type="entry name" value="ARGININE EXPORTER PROTEIN ARGO-RELATED"/>
    <property type="match status" value="1"/>
</dbReference>
<keyword evidence="2" id="KW-1003">Cell membrane</keyword>
<feature type="transmembrane region" description="Helical" evidence="6">
    <location>
        <begin position="172"/>
        <end position="194"/>
    </location>
</feature>
<keyword evidence="4 6" id="KW-1133">Transmembrane helix</keyword>
<dbReference type="Proteomes" id="UP001569414">
    <property type="component" value="Unassembled WGS sequence"/>
</dbReference>
<proteinExistence type="predicted"/>
<protein>
    <submittedName>
        <fullName evidence="7">LysE family translocator</fullName>
    </submittedName>
</protein>
<accession>A0ABV4NK11</accession>
<evidence type="ECO:0000256" key="3">
    <source>
        <dbReference type="ARBA" id="ARBA00022692"/>
    </source>
</evidence>
<dbReference type="InterPro" id="IPR001123">
    <property type="entry name" value="LeuE-type"/>
</dbReference>
<evidence type="ECO:0000256" key="2">
    <source>
        <dbReference type="ARBA" id="ARBA00022475"/>
    </source>
</evidence>
<dbReference type="RefSeq" id="WP_299584766.1">
    <property type="nucleotide sequence ID" value="NZ_JBGMEL010000003.1"/>
</dbReference>
<feature type="transmembrane region" description="Helical" evidence="6">
    <location>
        <begin position="69"/>
        <end position="86"/>
    </location>
</feature>
<comment type="subcellular location">
    <subcellularLocation>
        <location evidence="1">Cell membrane</location>
        <topology evidence="1">Multi-pass membrane protein</topology>
    </subcellularLocation>
</comment>
<dbReference type="Pfam" id="PF01810">
    <property type="entry name" value="LysE"/>
    <property type="match status" value="1"/>
</dbReference>
<evidence type="ECO:0000256" key="5">
    <source>
        <dbReference type="ARBA" id="ARBA00023136"/>
    </source>
</evidence>
<reference evidence="7 8" key="1">
    <citation type="submission" date="2024-08" db="EMBL/GenBank/DDBJ databases">
        <authorList>
            <person name="Ishaq N."/>
        </authorList>
    </citation>
    <scope>NUCLEOTIDE SEQUENCE [LARGE SCALE GENOMIC DNA]</scope>
    <source>
        <strain evidence="7 8">JCM 30400</strain>
    </source>
</reference>
<dbReference type="PANTHER" id="PTHR30086">
    <property type="entry name" value="ARGININE EXPORTER PROTEIN ARGO"/>
    <property type="match status" value="1"/>
</dbReference>
<evidence type="ECO:0000313" key="7">
    <source>
        <dbReference type="EMBL" id="MFA0789894.1"/>
    </source>
</evidence>
<evidence type="ECO:0000256" key="1">
    <source>
        <dbReference type="ARBA" id="ARBA00004651"/>
    </source>
</evidence>
<organism evidence="7 8">
    <name type="scientific">Microbulbifer echini</name>
    <dbReference type="NCBI Taxonomy" id="1529067"/>
    <lineage>
        <taxon>Bacteria</taxon>
        <taxon>Pseudomonadati</taxon>
        <taxon>Pseudomonadota</taxon>
        <taxon>Gammaproteobacteria</taxon>
        <taxon>Cellvibrionales</taxon>
        <taxon>Microbulbiferaceae</taxon>
        <taxon>Microbulbifer</taxon>
    </lineage>
</organism>
<feature type="transmembrane region" description="Helical" evidence="6">
    <location>
        <begin position="139"/>
        <end position="160"/>
    </location>
</feature>
<gene>
    <name evidence="7" type="ORF">ACCI51_05000</name>
</gene>
<evidence type="ECO:0000256" key="4">
    <source>
        <dbReference type="ARBA" id="ARBA00022989"/>
    </source>
</evidence>
<evidence type="ECO:0000256" key="6">
    <source>
        <dbReference type="SAM" id="Phobius"/>
    </source>
</evidence>
<keyword evidence="8" id="KW-1185">Reference proteome</keyword>
<sequence>MSLLLAMFGFSLTMSITPGPVNMVIISSGVQHGFARTIPFVSGATIGFTLLLAAIGFGFYQLLDSYPQILHFLAVAGCAYVIYMGYKIASAPTDKIDVAERSLPRFYEGFLLQWLNPKAWVACVSGVALFSSPHNQSSLLYFVLIYFFVCYLSLALWAFAGDKIRLFLNGEFSLKVFNLAMGLLLILCAAYLMYSHVLGA</sequence>
<keyword evidence="5 6" id="KW-0472">Membrane</keyword>
<comment type="caution">
    <text evidence="7">The sequence shown here is derived from an EMBL/GenBank/DDBJ whole genome shotgun (WGS) entry which is preliminary data.</text>
</comment>